<gene>
    <name evidence="1" type="ordered locus">Desal_2148</name>
</gene>
<dbReference type="EMBL" id="CP001649">
    <property type="protein sequence ID" value="ACS80207.1"/>
    <property type="molecule type" value="Genomic_DNA"/>
</dbReference>
<dbReference type="AlphaFoldDB" id="C6BW04"/>
<evidence type="ECO:0000313" key="1">
    <source>
        <dbReference type="EMBL" id="ACS80207.1"/>
    </source>
</evidence>
<protein>
    <submittedName>
        <fullName evidence="1">Uncharacterized protein</fullName>
    </submittedName>
</protein>
<accession>C6BW04</accession>
<dbReference type="RefSeq" id="WP_015852023.1">
    <property type="nucleotide sequence ID" value="NC_012881.1"/>
</dbReference>
<evidence type="ECO:0000313" key="2">
    <source>
        <dbReference type="Proteomes" id="UP000002601"/>
    </source>
</evidence>
<organism evidence="1 2">
    <name type="scientific">Maridesulfovibrio salexigens (strain ATCC 14822 / DSM 2638 / NCIMB 8403 / VKM B-1763)</name>
    <name type="common">Desulfovibrio salexigens</name>
    <dbReference type="NCBI Taxonomy" id="526222"/>
    <lineage>
        <taxon>Bacteria</taxon>
        <taxon>Pseudomonadati</taxon>
        <taxon>Thermodesulfobacteriota</taxon>
        <taxon>Desulfovibrionia</taxon>
        <taxon>Desulfovibrionales</taxon>
        <taxon>Desulfovibrionaceae</taxon>
        <taxon>Maridesulfovibrio</taxon>
    </lineage>
</organism>
<sequence length="118" mass="13267">MSEESKDTFSKYTKLSDYQFREACDIASKYAGSDNAQPNQIPLLILNVLAMIAPDRDPKDIFDDNFNMPIEVDIVEKALAITKSYANSANAQPTQVMILLDDLTHLFTTGQVPPKKRR</sequence>
<name>C6BW04_MARSD</name>
<reference evidence="1 2" key="1">
    <citation type="submission" date="2009-06" db="EMBL/GenBank/DDBJ databases">
        <title>Complete sequence of Desulfovibrio salexigens DSM 2638.</title>
        <authorList>
            <consortium name="US DOE Joint Genome Institute"/>
            <person name="Lucas S."/>
            <person name="Copeland A."/>
            <person name="Lapidus A."/>
            <person name="Glavina del Rio T."/>
            <person name="Tice H."/>
            <person name="Bruce D."/>
            <person name="Goodwin L."/>
            <person name="Pitluck S."/>
            <person name="Munk A.C."/>
            <person name="Brettin T."/>
            <person name="Detter J.C."/>
            <person name="Han C."/>
            <person name="Tapia R."/>
            <person name="Larimer F."/>
            <person name="Land M."/>
            <person name="Hauser L."/>
            <person name="Kyrpides N."/>
            <person name="Anderson I."/>
            <person name="Wall J.D."/>
            <person name="Arkin A.P."/>
            <person name="Dehal P."/>
            <person name="Chivian D."/>
            <person name="Giles B."/>
            <person name="Hazen T.C."/>
        </authorList>
    </citation>
    <scope>NUCLEOTIDE SEQUENCE [LARGE SCALE GENOMIC DNA]</scope>
    <source>
        <strain evidence="2">ATCC 14822 / DSM 2638 / NCIMB 8403 / VKM B-1763</strain>
    </source>
</reference>
<dbReference type="HOGENOM" id="CLU_2069257_0_0_7"/>
<dbReference type="Proteomes" id="UP000002601">
    <property type="component" value="Chromosome"/>
</dbReference>
<keyword evidence="2" id="KW-1185">Reference proteome</keyword>
<dbReference type="KEGG" id="dsa:Desal_2148"/>
<dbReference type="STRING" id="526222.Desal_2148"/>
<proteinExistence type="predicted"/>